<sequence>MAAKGTETRIATGDADTYIVKSGLEKATSHPRVAMMGMGRWDFNGFQTRVKWFKVRRRKEEGGKFLPALNVRYLKSEKLPIIFTYKDKENCSGAKVRNFFREDASYFCLECCKRFRTSDKAEILCFDTFSSNSGLINDVITFLEQYERPGMVYFPFWQHMYEFIKRSVLEYELSQVTSNPDVVFFKKSEKN</sequence>
<gene>
    <name evidence="1" type="ORF">AVEN_92201_1</name>
</gene>
<evidence type="ECO:0000313" key="1">
    <source>
        <dbReference type="EMBL" id="GBL80267.1"/>
    </source>
</evidence>
<dbReference type="Proteomes" id="UP000499080">
    <property type="component" value="Unassembled WGS sequence"/>
</dbReference>
<name>A0A4Y2AKU3_ARAVE</name>
<accession>A0A4Y2AKU3</accession>
<organism evidence="1 2">
    <name type="scientific">Araneus ventricosus</name>
    <name type="common">Orbweaver spider</name>
    <name type="synonym">Epeira ventricosa</name>
    <dbReference type="NCBI Taxonomy" id="182803"/>
    <lineage>
        <taxon>Eukaryota</taxon>
        <taxon>Metazoa</taxon>
        <taxon>Ecdysozoa</taxon>
        <taxon>Arthropoda</taxon>
        <taxon>Chelicerata</taxon>
        <taxon>Arachnida</taxon>
        <taxon>Araneae</taxon>
        <taxon>Araneomorphae</taxon>
        <taxon>Entelegynae</taxon>
        <taxon>Araneoidea</taxon>
        <taxon>Araneidae</taxon>
        <taxon>Araneus</taxon>
    </lineage>
</organism>
<protein>
    <submittedName>
        <fullName evidence="1">Uncharacterized protein</fullName>
    </submittedName>
</protein>
<dbReference type="AlphaFoldDB" id="A0A4Y2AKU3"/>
<keyword evidence="2" id="KW-1185">Reference proteome</keyword>
<reference evidence="1 2" key="1">
    <citation type="journal article" date="2019" name="Sci. Rep.">
        <title>Orb-weaving spider Araneus ventricosus genome elucidates the spidroin gene catalogue.</title>
        <authorList>
            <person name="Kono N."/>
            <person name="Nakamura H."/>
            <person name="Ohtoshi R."/>
            <person name="Moran D.A.P."/>
            <person name="Shinohara A."/>
            <person name="Yoshida Y."/>
            <person name="Fujiwara M."/>
            <person name="Mori M."/>
            <person name="Tomita M."/>
            <person name="Arakawa K."/>
        </authorList>
    </citation>
    <scope>NUCLEOTIDE SEQUENCE [LARGE SCALE GENOMIC DNA]</scope>
</reference>
<evidence type="ECO:0000313" key="2">
    <source>
        <dbReference type="Proteomes" id="UP000499080"/>
    </source>
</evidence>
<comment type="caution">
    <text evidence="1">The sequence shown here is derived from an EMBL/GenBank/DDBJ whole genome shotgun (WGS) entry which is preliminary data.</text>
</comment>
<dbReference type="EMBL" id="BGPR01000021">
    <property type="protein sequence ID" value="GBL80267.1"/>
    <property type="molecule type" value="Genomic_DNA"/>
</dbReference>
<proteinExistence type="predicted"/>